<protein>
    <recommendedName>
        <fullName evidence="2">diguanylate cyclase</fullName>
        <ecNumber evidence="2">2.7.7.65</ecNumber>
    </recommendedName>
</protein>
<dbReference type="PANTHER" id="PTHR45138:SF9">
    <property type="entry name" value="DIGUANYLATE CYCLASE DGCM-RELATED"/>
    <property type="match status" value="1"/>
</dbReference>
<dbReference type="InterPro" id="IPR000160">
    <property type="entry name" value="GGDEF_dom"/>
</dbReference>
<dbReference type="Pfam" id="PF00990">
    <property type="entry name" value="GGDEF"/>
    <property type="match status" value="1"/>
</dbReference>
<dbReference type="PANTHER" id="PTHR45138">
    <property type="entry name" value="REGULATORY COMPONENTS OF SENSORY TRANSDUCTION SYSTEM"/>
    <property type="match status" value="1"/>
</dbReference>
<name>A0A939DDP2_9GAMM</name>
<feature type="transmembrane region" description="Helical" evidence="5">
    <location>
        <begin position="182"/>
        <end position="202"/>
    </location>
</feature>
<dbReference type="InterPro" id="IPR050469">
    <property type="entry name" value="Diguanylate_Cyclase"/>
</dbReference>
<sequence>MIFTENLAYIHYGLVLALTCAQLLILYFLSDSANPPRGLGLFTVYFMAALMGWILFTLQPGRDALLDVPAIVALATGYLLYLACAQRAGIPRGRYLLGALCLAACLSAFYFPPSQMFAIQLGGTAGLWAAAGAVSGYRGWTQRNVGDAIIALAGLLVVAGHLEAWLGWQRESDLSRAQADAIGVHSAAYALVVVGFLASVLLEYQRHLTHLATEDPLTRLLNRRGLEDAIYVSLASASRHNLNTSAIKLDIDHFKQVNDSFGHDTGDQLIQQVAQVLQRLCRASDVVARVGGEEFLLVLPNTDRDGARVLAERIRGAIGGDALLVDGQRIAITASLGVTTAEGEVDLDSLAREADRALYQAKREGRNRVATVDNRPQHFRSTGPVTGDGN</sequence>
<dbReference type="SUPFAM" id="SSF55073">
    <property type="entry name" value="Nucleotide cyclase"/>
    <property type="match status" value="1"/>
</dbReference>
<dbReference type="SMART" id="SM00267">
    <property type="entry name" value="GGDEF"/>
    <property type="match status" value="1"/>
</dbReference>
<proteinExistence type="predicted"/>
<dbReference type="RefSeq" id="WP_206559712.1">
    <property type="nucleotide sequence ID" value="NZ_JAFKCZ010000004.1"/>
</dbReference>
<feature type="transmembrane region" description="Helical" evidence="5">
    <location>
        <begin position="144"/>
        <end position="162"/>
    </location>
</feature>
<keyword evidence="5" id="KW-0472">Membrane</keyword>
<dbReference type="InterPro" id="IPR043128">
    <property type="entry name" value="Rev_trsase/Diguanyl_cyclase"/>
</dbReference>
<dbReference type="AlphaFoldDB" id="A0A939DDP2"/>
<keyword evidence="5" id="KW-0812">Transmembrane</keyword>
<feature type="domain" description="GGDEF" evidence="6">
    <location>
        <begin position="242"/>
        <end position="374"/>
    </location>
</feature>
<feature type="transmembrane region" description="Helical" evidence="5">
    <location>
        <begin position="6"/>
        <end position="27"/>
    </location>
</feature>
<dbReference type="Proteomes" id="UP000664303">
    <property type="component" value="Unassembled WGS sequence"/>
</dbReference>
<evidence type="ECO:0000313" key="7">
    <source>
        <dbReference type="EMBL" id="MBN7796273.1"/>
    </source>
</evidence>
<dbReference type="Gene3D" id="3.30.70.270">
    <property type="match status" value="1"/>
</dbReference>
<accession>A0A939DDP2</accession>
<dbReference type="GO" id="GO:0052621">
    <property type="term" value="F:diguanylate cyclase activity"/>
    <property type="evidence" value="ECO:0007669"/>
    <property type="project" value="UniProtKB-EC"/>
</dbReference>
<dbReference type="CDD" id="cd01949">
    <property type="entry name" value="GGDEF"/>
    <property type="match status" value="1"/>
</dbReference>
<evidence type="ECO:0000259" key="6">
    <source>
        <dbReference type="PROSITE" id="PS50887"/>
    </source>
</evidence>
<evidence type="ECO:0000256" key="4">
    <source>
        <dbReference type="SAM" id="MobiDB-lite"/>
    </source>
</evidence>
<dbReference type="FunFam" id="3.30.70.270:FF:000001">
    <property type="entry name" value="Diguanylate cyclase domain protein"/>
    <property type="match status" value="1"/>
</dbReference>
<feature type="transmembrane region" description="Helical" evidence="5">
    <location>
        <begin position="117"/>
        <end position="137"/>
    </location>
</feature>
<dbReference type="NCBIfam" id="TIGR00254">
    <property type="entry name" value="GGDEF"/>
    <property type="match status" value="1"/>
</dbReference>
<evidence type="ECO:0000256" key="2">
    <source>
        <dbReference type="ARBA" id="ARBA00012528"/>
    </source>
</evidence>
<evidence type="ECO:0000313" key="8">
    <source>
        <dbReference type="Proteomes" id="UP000664303"/>
    </source>
</evidence>
<evidence type="ECO:0000256" key="5">
    <source>
        <dbReference type="SAM" id="Phobius"/>
    </source>
</evidence>
<gene>
    <name evidence="7" type="ORF">JYP50_06715</name>
</gene>
<feature type="transmembrane region" description="Helical" evidence="5">
    <location>
        <begin position="64"/>
        <end position="83"/>
    </location>
</feature>
<dbReference type="InterPro" id="IPR029787">
    <property type="entry name" value="Nucleotide_cyclase"/>
</dbReference>
<dbReference type="EMBL" id="JAFKCZ010000004">
    <property type="protein sequence ID" value="MBN7796273.1"/>
    <property type="molecule type" value="Genomic_DNA"/>
</dbReference>
<keyword evidence="8" id="KW-1185">Reference proteome</keyword>
<organism evidence="7 8">
    <name type="scientific">Parahaliea mediterranea</name>
    <dbReference type="NCBI Taxonomy" id="651086"/>
    <lineage>
        <taxon>Bacteria</taxon>
        <taxon>Pseudomonadati</taxon>
        <taxon>Pseudomonadota</taxon>
        <taxon>Gammaproteobacteria</taxon>
        <taxon>Cellvibrionales</taxon>
        <taxon>Halieaceae</taxon>
        <taxon>Parahaliea</taxon>
    </lineage>
</organism>
<keyword evidence="5" id="KW-1133">Transmembrane helix</keyword>
<comment type="cofactor">
    <cofactor evidence="1">
        <name>Mg(2+)</name>
        <dbReference type="ChEBI" id="CHEBI:18420"/>
    </cofactor>
</comment>
<evidence type="ECO:0000256" key="1">
    <source>
        <dbReference type="ARBA" id="ARBA00001946"/>
    </source>
</evidence>
<evidence type="ECO:0000256" key="3">
    <source>
        <dbReference type="ARBA" id="ARBA00034247"/>
    </source>
</evidence>
<feature type="transmembrane region" description="Helical" evidence="5">
    <location>
        <begin position="39"/>
        <end position="58"/>
    </location>
</feature>
<comment type="caution">
    <text evidence="7">The sequence shown here is derived from an EMBL/GenBank/DDBJ whole genome shotgun (WGS) entry which is preliminary data.</text>
</comment>
<dbReference type="PROSITE" id="PS50887">
    <property type="entry name" value="GGDEF"/>
    <property type="match status" value="1"/>
</dbReference>
<feature type="region of interest" description="Disordered" evidence="4">
    <location>
        <begin position="366"/>
        <end position="390"/>
    </location>
</feature>
<reference evidence="7" key="1">
    <citation type="submission" date="2021-02" db="EMBL/GenBank/DDBJ databases">
        <title>PHA producing bacteria isolated from coastal sediment in Guangdong, Shenzhen.</title>
        <authorList>
            <person name="Zheng W."/>
            <person name="Yu S."/>
            <person name="Huang Y."/>
        </authorList>
    </citation>
    <scope>NUCLEOTIDE SEQUENCE</scope>
    <source>
        <strain evidence="7">TN14-10</strain>
    </source>
</reference>
<comment type="catalytic activity">
    <reaction evidence="3">
        <text>2 GTP = 3',3'-c-di-GMP + 2 diphosphate</text>
        <dbReference type="Rhea" id="RHEA:24898"/>
        <dbReference type="ChEBI" id="CHEBI:33019"/>
        <dbReference type="ChEBI" id="CHEBI:37565"/>
        <dbReference type="ChEBI" id="CHEBI:58805"/>
        <dbReference type="EC" id="2.7.7.65"/>
    </reaction>
</comment>
<dbReference type="EC" id="2.7.7.65" evidence="2"/>